<proteinExistence type="predicted"/>
<dbReference type="EMBL" id="JAOYFB010000040">
    <property type="protein sequence ID" value="KAK4035603.1"/>
    <property type="molecule type" value="Genomic_DNA"/>
</dbReference>
<organism evidence="1 2">
    <name type="scientific">Daphnia magna</name>
    <dbReference type="NCBI Taxonomy" id="35525"/>
    <lineage>
        <taxon>Eukaryota</taxon>
        <taxon>Metazoa</taxon>
        <taxon>Ecdysozoa</taxon>
        <taxon>Arthropoda</taxon>
        <taxon>Crustacea</taxon>
        <taxon>Branchiopoda</taxon>
        <taxon>Diplostraca</taxon>
        <taxon>Cladocera</taxon>
        <taxon>Anomopoda</taxon>
        <taxon>Daphniidae</taxon>
        <taxon>Daphnia</taxon>
    </lineage>
</organism>
<comment type="caution">
    <text evidence="1">The sequence shown here is derived from an EMBL/GenBank/DDBJ whole genome shotgun (WGS) entry which is preliminary data.</text>
</comment>
<dbReference type="Proteomes" id="UP001234178">
    <property type="component" value="Unassembled WGS sequence"/>
</dbReference>
<gene>
    <name evidence="1" type="ORF">OUZ56_027691</name>
</gene>
<name>A0ABR0B1M7_9CRUS</name>
<keyword evidence="2" id="KW-1185">Reference proteome</keyword>
<sequence length="230" mass="24620">MELNSTRIITTISAVSASTRQQHCLLTSTKMKVIFLLIATIAIVHANDDSTSMERSKLSKFFFPSKTDKDDYENSYNAPMKPMKKPMKPFTKPMKRPYKRPGYNNYNKVTKTTTIPPLPPINIIMNLPAVPAVAATTPVPSTTQYAYGYPYTTPSTYPAPSYAAPAPSYAAPAPSYAAPAPSYAAPAPSYPAPAPSYPASTPSYSASAVYGGTGPAAIPAQQPVPLSPSF</sequence>
<reference evidence="1 2" key="1">
    <citation type="journal article" date="2023" name="Nucleic Acids Res.">
        <title>The hologenome of Daphnia magna reveals possible DNA methylation and microbiome-mediated evolution of the host genome.</title>
        <authorList>
            <person name="Chaturvedi A."/>
            <person name="Li X."/>
            <person name="Dhandapani V."/>
            <person name="Marshall H."/>
            <person name="Kissane S."/>
            <person name="Cuenca-Cambronero M."/>
            <person name="Asole G."/>
            <person name="Calvet F."/>
            <person name="Ruiz-Romero M."/>
            <person name="Marangio P."/>
            <person name="Guigo R."/>
            <person name="Rago D."/>
            <person name="Mirbahai L."/>
            <person name="Eastwood N."/>
            <person name="Colbourne J.K."/>
            <person name="Zhou J."/>
            <person name="Mallon E."/>
            <person name="Orsini L."/>
        </authorList>
    </citation>
    <scope>NUCLEOTIDE SEQUENCE [LARGE SCALE GENOMIC DNA]</scope>
    <source>
        <strain evidence="1">LRV0_1</strain>
    </source>
</reference>
<accession>A0ABR0B1M7</accession>
<protein>
    <submittedName>
        <fullName evidence="1">Uncharacterized protein</fullName>
    </submittedName>
</protein>
<evidence type="ECO:0000313" key="1">
    <source>
        <dbReference type="EMBL" id="KAK4035603.1"/>
    </source>
</evidence>
<evidence type="ECO:0000313" key="2">
    <source>
        <dbReference type="Proteomes" id="UP001234178"/>
    </source>
</evidence>